<dbReference type="GO" id="GO:0022857">
    <property type="term" value="F:transmembrane transporter activity"/>
    <property type="evidence" value="ECO:0007669"/>
    <property type="project" value="InterPro"/>
</dbReference>
<evidence type="ECO:0000256" key="7">
    <source>
        <dbReference type="ARBA" id="ARBA00038151"/>
    </source>
</evidence>
<feature type="transmembrane region" description="Helical" evidence="10">
    <location>
        <begin position="39"/>
        <end position="61"/>
    </location>
</feature>
<dbReference type="GO" id="GO:0005886">
    <property type="term" value="C:plasma membrane"/>
    <property type="evidence" value="ECO:0007669"/>
    <property type="project" value="UniProtKB-SubCell"/>
</dbReference>
<organism evidence="11 12">
    <name type="scientific">Hymenobacter setariae</name>
    <dbReference type="NCBI Taxonomy" id="2594794"/>
    <lineage>
        <taxon>Bacteria</taxon>
        <taxon>Pseudomonadati</taxon>
        <taxon>Bacteroidota</taxon>
        <taxon>Cytophagia</taxon>
        <taxon>Cytophagales</taxon>
        <taxon>Hymenobacteraceae</taxon>
        <taxon>Hymenobacter</taxon>
    </lineage>
</organism>
<gene>
    <name evidence="11" type="ORF">FNT36_11990</name>
</gene>
<evidence type="ECO:0000313" key="11">
    <source>
        <dbReference type="EMBL" id="TVT40205.1"/>
    </source>
</evidence>
<dbReference type="Proteomes" id="UP000317624">
    <property type="component" value="Unassembled WGS sequence"/>
</dbReference>
<dbReference type="InterPro" id="IPR037185">
    <property type="entry name" value="EmrE-like"/>
</dbReference>
<comment type="subcellular location">
    <subcellularLocation>
        <location evidence="1 9">Cell membrane</location>
        <topology evidence="1 9">Multi-pass membrane protein</topology>
    </subcellularLocation>
</comment>
<protein>
    <recommendedName>
        <fullName evidence="8">Guanidinium exporter</fullName>
    </recommendedName>
</protein>
<evidence type="ECO:0000256" key="4">
    <source>
        <dbReference type="ARBA" id="ARBA00022692"/>
    </source>
</evidence>
<dbReference type="PANTHER" id="PTHR30561">
    <property type="entry name" value="SMR FAMILY PROTON-DEPENDENT DRUG EFFLUX TRANSPORTER SUGE"/>
    <property type="match status" value="1"/>
</dbReference>
<evidence type="ECO:0000256" key="10">
    <source>
        <dbReference type="SAM" id="Phobius"/>
    </source>
</evidence>
<dbReference type="Gene3D" id="1.10.3730.20">
    <property type="match status" value="1"/>
</dbReference>
<keyword evidence="2" id="KW-0813">Transport</keyword>
<comment type="caution">
    <text evidence="11">The sequence shown here is derived from an EMBL/GenBank/DDBJ whole genome shotgun (WGS) entry which is preliminary data.</text>
</comment>
<keyword evidence="6 10" id="KW-0472">Membrane</keyword>
<keyword evidence="3" id="KW-1003">Cell membrane</keyword>
<dbReference type="SUPFAM" id="SSF103481">
    <property type="entry name" value="Multidrug resistance efflux transporter EmrE"/>
    <property type="match status" value="1"/>
</dbReference>
<keyword evidence="4 9" id="KW-0812">Transmembrane</keyword>
<proteinExistence type="inferred from homology"/>
<evidence type="ECO:0000256" key="2">
    <source>
        <dbReference type="ARBA" id="ARBA00022448"/>
    </source>
</evidence>
<sequence>MSFNFNPAWLYLLLASVMEVCWNYSLKYTKIADIKAINWSQFFAGSAGILALLPAICYVAFGVGNVIFFSKALNVIPASTAFAIWMGMALVGIKVVDTLVLKEAFQWAHVFYIGCILVGIIGLKRTA</sequence>
<dbReference type="EMBL" id="VMRJ01000003">
    <property type="protein sequence ID" value="TVT40205.1"/>
    <property type="molecule type" value="Genomic_DNA"/>
</dbReference>
<evidence type="ECO:0000256" key="3">
    <source>
        <dbReference type="ARBA" id="ARBA00022475"/>
    </source>
</evidence>
<evidence type="ECO:0000313" key="12">
    <source>
        <dbReference type="Proteomes" id="UP000317624"/>
    </source>
</evidence>
<dbReference type="Pfam" id="PF00893">
    <property type="entry name" value="Multi_Drug_Res"/>
    <property type="match status" value="1"/>
</dbReference>
<evidence type="ECO:0000256" key="6">
    <source>
        <dbReference type="ARBA" id="ARBA00023136"/>
    </source>
</evidence>
<evidence type="ECO:0000256" key="5">
    <source>
        <dbReference type="ARBA" id="ARBA00022989"/>
    </source>
</evidence>
<dbReference type="AlphaFoldDB" id="A0A558BUM1"/>
<dbReference type="InterPro" id="IPR000390">
    <property type="entry name" value="Small_drug/metabolite_transptr"/>
</dbReference>
<reference evidence="11 12" key="1">
    <citation type="submission" date="2019-07" db="EMBL/GenBank/DDBJ databases">
        <title>Hymenobacter sp. straun FUR1 Genome sequencing and assembly.</title>
        <authorList>
            <person name="Chhetri G."/>
        </authorList>
    </citation>
    <scope>NUCLEOTIDE SEQUENCE [LARGE SCALE GENOMIC DNA]</scope>
    <source>
        <strain evidence="11 12">Fur1</strain>
    </source>
</reference>
<feature type="transmembrane region" description="Helical" evidence="10">
    <location>
        <begin position="105"/>
        <end position="123"/>
    </location>
</feature>
<dbReference type="InterPro" id="IPR045324">
    <property type="entry name" value="Small_multidrug_res"/>
</dbReference>
<keyword evidence="12" id="KW-1185">Reference proteome</keyword>
<dbReference type="PANTHER" id="PTHR30561:SF0">
    <property type="entry name" value="GUANIDINIUM EXPORTER"/>
    <property type="match status" value="1"/>
</dbReference>
<comment type="similarity">
    <text evidence="7">Belongs to the drug/metabolite transporter (DMT) superfamily. Small multidrug resistance (SMR) (TC 2.A.7.1) family. Gdx/SugE subfamily.</text>
</comment>
<name>A0A558BUM1_9BACT</name>
<dbReference type="RefSeq" id="WP_144847880.1">
    <property type="nucleotide sequence ID" value="NZ_VMRJ01000003.1"/>
</dbReference>
<evidence type="ECO:0000256" key="9">
    <source>
        <dbReference type="RuleBase" id="RU003942"/>
    </source>
</evidence>
<accession>A0A558BUM1</accession>
<feature type="transmembrane region" description="Helical" evidence="10">
    <location>
        <begin position="73"/>
        <end position="93"/>
    </location>
</feature>
<dbReference type="OrthoDB" id="21828at2"/>
<evidence type="ECO:0000256" key="8">
    <source>
        <dbReference type="ARBA" id="ARBA00039168"/>
    </source>
</evidence>
<keyword evidence="5 10" id="KW-1133">Transmembrane helix</keyword>
<evidence type="ECO:0000256" key="1">
    <source>
        <dbReference type="ARBA" id="ARBA00004651"/>
    </source>
</evidence>